<evidence type="ECO:0000313" key="2">
    <source>
        <dbReference type="EMBL" id="GEL27093.1"/>
    </source>
</evidence>
<dbReference type="InterPro" id="IPR052526">
    <property type="entry name" value="HTH-type_Bedaq_tolerance"/>
</dbReference>
<evidence type="ECO:0000313" key="3">
    <source>
        <dbReference type="Proteomes" id="UP000321685"/>
    </source>
</evidence>
<evidence type="ECO:0000259" key="1">
    <source>
        <dbReference type="PROSITE" id="PS50995"/>
    </source>
</evidence>
<organism evidence="2 3">
    <name type="scientific">Pseudonocardia sulfidoxydans NBRC 16205</name>
    <dbReference type="NCBI Taxonomy" id="1223511"/>
    <lineage>
        <taxon>Bacteria</taxon>
        <taxon>Bacillati</taxon>
        <taxon>Actinomycetota</taxon>
        <taxon>Actinomycetes</taxon>
        <taxon>Pseudonocardiales</taxon>
        <taxon>Pseudonocardiaceae</taxon>
        <taxon>Pseudonocardia</taxon>
    </lineage>
</organism>
<dbReference type="AlphaFoldDB" id="A0A511DSA8"/>
<dbReference type="PANTHER" id="PTHR39515:SF2">
    <property type="entry name" value="HTH-TYPE TRANSCRIPTIONAL REGULATOR RV0880"/>
    <property type="match status" value="1"/>
</dbReference>
<accession>A0A511DSA8</accession>
<proteinExistence type="predicted"/>
<dbReference type="InterPro" id="IPR000835">
    <property type="entry name" value="HTH_MarR-typ"/>
</dbReference>
<dbReference type="InterPro" id="IPR036390">
    <property type="entry name" value="WH_DNA-bd_sf"/>
</dbReference>
<dbReference type="PANTHER" id="PTHR39515">
    <property type="entry name" value="CONSERVED PROTEIN"/>
    <property type="match status" value="1"/>
</dbReference>
<dbReference type="EMBL" id="BJVJ01000145">
    <property type="protein sequence ID" value="GEL27093.1"/>
    <property type="molecule type" value="Genomic_DNA"/>
</dbReference>
<gene>
    <name evidence="2" type="ORF">PSU4_60470</name>
</gene>
<dbReference type="SMART" id="SM00347">
    <property type="entry name" value="HTH_MARR"/>
    <property type="match status" value="1"/>
</dbReference>
<dbReference type="Gene3D" id="1.10.10.10">
    <property type="entry name" value="Winged helix-like DNA-binding domain superfamily/Winged helix DNA-binding domain"/>
    <property type="match status" value="1"/>
</dbReference>
<sequence>MTVVPSTRPATTGSDPDTVAELAGRLRIVLSRLSHALRAPDDHEGLTPTRIATLSILESAGPLRVGALADRIGISPPTMTRLVDCLGELDMVRRDPDPDDHRATRVSLSAHGAALLVGLRHRGTGMLAERIADLDADALATLGDSVPLLERLAEAMLPQ</sequence>
<dbReference type="Proteomes" id="UP000321685">
    <property type="component" value="Unassembled WGS sequence"/>
</dbReference>
<dbReference type="PROSITE" id="PS50995">
    <property type="entry name" value="HTH_MARR_2"/>
    <property type="match status" value="1"/>
</dbReference>
<name>A0A511DSA8_9PSEU</name>
<reference evidence="2 3" key="1">
    <citation type="submission" date="2019-07" db="EMBL/GenBank/DDBJ databases">
        <title>Whole genome shotgun sequence of Pseudonocardia sulfidoxydans NBRC 16205.</title>
        <authorList>
            <person name="Hosoyama A."/>
            <person name="Uohara A."/>
            <person name="Ohji S."/>
            <person name="Ichikawa N."/>
        </authorList>
    </citation>
    <scope>NUCLEOTIDE SEQUENCE [LARGE SCALE GENOMIC DNA]</scope>
    <source>
        <strain evidence="2 3">NBRC 16205</strain>
    </source>
</reference>
<dbReference type="GO" id="GO:0003700">
    <property type="term" value="F:DNA-binding transcription factor activity"/>
    <property type="evidence" value="ECO:0007669"/>
    <property type="project" value="InterPro"/>
</dbReference>
<feature type="domain" description="HTH marR-type" evidence="1">
    <location>
        <begin position="23"/>
        <end position="154"/>
    </location>
</feature>
<comment type="caution">
    <text evidence="2">The sequence shown here is derived from an EMBL/GenBank/DDBJ whole genome shotgun (WGS) entry which is preliminary data.</text>
</comment>
<protein>
    <recommendedName>
        <fullName evidence="1">HTH marR-type domain-containing protein</fullName>
    </recommendedName>
</protein>
<dbReference type="InterPro" id="IPR036388">
    <property type="entry name" value="WH-like_DNA-bd_sf"/>
</dbReference>
<dbReference type="RefSeq" id="WP_147116082.1">
    <property type="nucleotide sequence ID" value="NZ_BJVJ01000145.1"/>
</dbReference>
<dbReference type="SUPFAM" id="SSF46785">
    <property type="entry name" value="Winged helix' DNA-binding domain"/>
    <property type="match status" value="1"/>
</dbReference>
<dbReference type="Pfam" id="PF01047">
    <property type="entry name" value="MarR"/>
    <property type="match status" value="1"/>
</dbReference>
<dbReference type="OrthoDB" id="3216907at2"/>
<keyword evidence="3" id="KW-1185">Reference proteome</keyword>